<feature type="transmembrane region" description="Helical" evidence="7">
    <location>
        <begin position="414"/>
        <end position="433"/>
    </location>
</feature>
<feature type="transmembrane region" description="Helical" evidence="7">
    <location>
        <begin position="157"/>
        <end position="178"/>
    </location>
</feature>
<dbReference type="Gene3D" id="1.20.1250.20">
    <property type="entry name" value="MFS general substrate transporter like domains"/>
    <property type="match status" value="1"/>
</dbReference>
<dbReference type="Proteomes" id="UP000320481">
    <property type="component" value="Unassembled WGS sequence"/>
</dbReference>
<feature type="transmembrane region" description="Helical" evidence="7">
    <location>
        <begin position="284"/>
        <end position="306"/>
    </location>
</feature>
<evidence type="ECO:0000313" key="10">
    <source>
        <dbReference type="Proteomes" id="UP000320481"/>
    </source>
</evidence>
<comment type="caution">
    <text evidence="9">The sequence shown here is derived from an EMBL/GenBank/DDBJ whole genome shotgun (WGS) entry which is preliminary data.</text>
</comment>
<feature type="transmembrane region" description="Helical" evidence="7">
    <location>
        <begin position="184"/>
        <end position="204"/>
    </location>
</feature>
<evidence type="ECO:0000256" key="2">
    <source>
        <dbReference type="ARBA" id="ARBA00022692"/>
    </source>
</evidence>
<feature type="transmembrane region" description="Helical" evidence="7">
    <location>
        <begin position="251"/>
        <end position="272"/>
    </location>
</feature>
<gene>
    <name evidence="9" type="ORF">FRZ03_20220</name>
</gene>
<evidence type="ECO:0000313" key="9">
    <source>
        <dbReference type="EMBL" id="TWV41911.1"/>
    </source>
</evidence>
<evidence type="ECO:0000256" key="7">
    <source>
        <dbReference type="SAM" id="Phobius"/>
    </source>
</evidence>
<keyword evidence="2 7" id="KW-0812">Transmembrane</keyword>
<evidence type="ECO:0000256" key="4">
    <source>
        <dbReference type="ARBA" id="ARBA00023136"/>
    </source>
</evidence>
<dbReference type="GO" id="GO:0046677">
    <property type="term" value="P:response to antibiotic"/>
    <property type="evidence" value="ECO:0007669"/>
    <property type="project" value="UniProtKB-KW"/>
</dbReference>
<organism evidence="9 10">
    <name type="scientific">Streptomyces misionensis</name>
    <dbReference type="NCBI Taxonomy" id="67331"/>
    <lineage>
        <taxon>Bacteria</taxon>
        <taxon>Bacillati</taxon>
        <taxon>Actinomycetota</taxon>
        <taxon>Actinomycetes</taxon>
        <taxon>Kitasatosporales</taxon>
        <taxon>Streptomycetaceae</taxon>
        <taxon>Streptomyces</taxon>
    </lineage>
</organism>
<feature type="transmembrane region" description="Helical" evidence="7">
    <location>
        <begin position="33"/>
        <end position="58"/>
    </location>
</feature>
<feature type="domain" description="Major facilitator superfamily (MFS) profile" evidence="8">
    <location>
        <begin position="31"/>
        <end position="468"/>
    </location>
</feature>
<evidence type="ECO:0000256" key="6">
    <source>
        <dbReference type="SAM" id="MobiDB-lite"/>
    </source>
</evidence>
<feature type="region of interest" description="Disordered" evidence="6">
    <location>
        <begin position="468"/>
        <end position="492"/>
    </location>
</feature>
<dbReference type="InterPro" id="IPR020846">
    <property type="entry name" value="MFS_dom"/>
</dbReference>
<reference evidence="9" key="1">
    <citation type="journal article" date="2019" name="Microbiol. Resour. Announc.">
        <title>Draft Genomic Sequences of Streptomyces misionensis and Streptomyces albidoflavus, bacteria applied for phytopathogen biocontrol.</title>
        <authorList>
            <person name="Pylro V."/>
            <person name="Dias A."/>
            <person name="Andreote F."/>
            <person name="Varani A."/>
            <person name="Andreote C."/>
            <person name="Bernardo E."/>
            <person name="Martins T."/>
        </authorList>
    </citation>
    <scope>NUCLEOTIDE SEQUENCE [LARGE SCALE GENOMIC DNA]</scope>
    <source>
        <strain evidence="9">66</strain>
    </source>
</reference>
<dbReference type="EMBL" id="VOGW01000114">
    <property type="protein sequence ID" value="TWV41911.1"/>
    <property type="molecule type" value="Genomic_DNA"/>
</dbReference>
<feature type="transmembrane region" description="Helical" evidence="7">
    <location>
        <begin position="351"/>
        <end position="374"/>
    </location>
</feature>
<dbReference type="PANTHER" id="PTHR42718:SF35">
    <property type="entry name" value="BLL0718 PROTEIN"/>
    <property type="match status" value="1"/>
</dbReference>
<dbReference type="PANTHER" id="PTHR42718">
    <property type="entry name" value="MAJOR FACILITATOR SUPERFAMILY MULTIDRUG TRANSPORTER MFSC"/>
    <property type="match status" value="1"/>
</dbReference>
<feature type="transmembrane region" description="Helical" evidence="7">
    <location>
        <begin position="99"/>
        <end position="118"/>
    </location>
</feature>
<sequence length="492" mass="48538">MSQRTRQGTSSQTIPSGGAPAPERTDAPDGRRLGLSLGMLVLPMYVALGAPSVALPAIGRALAVRFGATAWILAAWSLTSALAMPVTGRLLVRWSPFQVLVAGVVALAAGSALAGAGPELPVVIIGRLIGGAGAGATVIAVFAAATALPGRQRNRAVGIIAAAGATASGCGTLLGGAVTAWLGWRAVLAIPVLALPLLPAALPIRRAPTRSGSGERNGSTGRVDIVGAAVLSVLAGSLITLLQAHSVGLPAAVTLVVAAAGALAAAGLWWRVRSTPDGFVPRRVIASRGFLAAGLIGGTVFAGYYGVLFRAPSLIEQATGGGPLEAGLLLVPAATCSVPAGRLVGTLTDRFAGWQVSAGLAALTVVGVLVVAIFTGPIPIVVGTALAVCGFAGAQAVLVSLAPDLVAVHDRDTAQGLLNFVNALGGGIGPAVVAGLSGIVPVPVALAVLAALPLAGLVLSLTRRPTADRCPGPDATRGTRDDGPPASDPITP</sequence>
<feature type="transmembrane region" description="Helical" evidence="7">
    <location>
        <begin position="439"/>
        <end position="459"/>
    </location>
</feature>
<evidence type="ECO:0000259" key="8">
    <source>
        <dbReference type="PROSITE" id="PS50850"/>
    </source>
</evidence>
<proteinExistence type="predicted"/>
<keyword evidence="10" id="KW-1185">Reference proteome</keyword>
<feature type="region of interest" description="Disordered" evidence="6">
    <location>
        <begin position="1"/>
        <end position="28"/>
    </location>
</feature>
<protein>
    <submittedName>
        <fullName evidence="9">MFS transporter</fullName>
    </submittedName>
</protein>
<dbReference type="PRINTS" id="PR01036">
    <property type="entry name" value="TCRTETB"/>
</dbReference>
<feature type="transmembrane region" description="Helical" evidence="7">
    <location>
        <begin position="380"/>
        <end position="402"/>
    </location>
</feature>
<dbReference type="InterPro" id="IPR036259">
    <property type="entry name" value="MFS_trans_sf"/>
</dbReference>
<evidence type="ECO:0000256" key="3">
    <source>
        <dbReference type="ARBA" id="ARBA00022989"/>
    </source>
</evidence>
<feature type="transmembrane region" description="Helical" evidence="7">
    <location>
        <begin position="70"/>
        <end position="92"/>
    </location>
</feature>
<dbReference type="Pfam" id="PF07690">
    <property type="entry name" value="MFS_1"/>
    <property type="match status" value="1"/>
</dbReference>
<keyword evidence="5" id="KW-0046">Antibiotic resistance</keyword>
<feature type="compositionally biased region" description="Polar residues" evidence="6">
    <location>
        <begin position="1"/>
        <end position="15"/>
    </location>
</feature>
<dbReference type="InterPro" id="IPR011701">
    <property type="entry name" value="MFS"/>
</dbReference>
<name>A0A5C6JMS3_9ACTN</name>
<keyword evidence="4 7" id="KW-0472">Membrane</keyword>
<dbReference type="SUPFAM" id="SSF103473">
    <property type="entry name" value="MFS general substrate transporter"/>
    <property type="match status" value="1"/>
</dbReference>
<dbReference type="PROSITE" id="PS50850">
    <property type="entry name" value="MFS"/>
    <property type="match status" value="1"/>
</dbReference>
<dbReference type="AlphaFoldDB" id="A0A5C6JMS3"/>
<evidence type="ECO:0000256" key="1">
    <source>
        <dbReference type="ARBA" id="ARBA00004651"/>
    </source>
</evidence>
<feature type="transmembrane region" description="Helical" evidence="7">
    <location>
        <begin position="124"/>
        <end position="145"/>
    </location>
</feature>
<accession>A0A5C6JMS3</accession>
<comment type="subcellular location">
    <subcellularLocation>
        <location evidence="1">Cell membrane</location>
        <topology evidence="1">Multi-pass membrane protein</topology>
    </subcellularLocation>
</comment>
<feature type="transmembrane region" description="Helical" evidence="7">
    <location>
        <begin position="225"/>
        <end position="245"/>
    </location>
</feature>
<evidence type="ECO:0000256" key="5">
    <source>
        <dbReference type="ARBA" id="ARBA00023251"/>
    </source>
</evidence>
<feature type="transmembrane region" description="Helical" evidence="7">
    <location>
        <begin position="326"/>
        <end position="344"/>
    </location>
</feature>
<dbReference type="GO" id="GO:0005886">
    <property type="term" value="C:plasma membrane"/>
    <property type="evidence" value="ECO:0007669"/>
    <property type="project" value="UniProtKB-SubCell"/>
</dbReference>
<dbReference type="RefSeq" id="WP_146466562.1">
    <property type="nucleotide sequence ID" value="NZ_VOGW01000114.1"/>
</dbReference>
<keyword evidence="3 7" id="KW-1133">Transmembrane helix</keyword>
<dbReference type="GO" id="GO:0022857">
    <property type="term" value="F:transmembrane transporter activity"/>
    <property type="evidence" value="ECO:0007669"/>
    <property type="project" value="InterPro"/>
</dbReference>
<dbReference type="Gene3D" id="1.20.1720.10">
    <property type="entry name" value="Multidrug resistance protein D"/>
    <property type="match status" value="1"/>
</dbReference>